<name>T0HUD8_9SPHN</name>
<proteinExistence type="predicted"/>
<dbReference type="EMBL" id="ATDP01000082">
    <property type="protein sequence ID" value="EQB15753.1"/>
    <property type="molecule type" value="Genomic_DNA"/>
</dbReference>
<sequence length="42" mass="4407">MTPDDLGSAVGSQSGRGRGDFRGDPGAHTARQTFLRAVEFKG</sequence>
<feature type="region of interest" description="Disordered" evidence="1">
    <location>
        <begin position="1"/>
        <end position="42"/>
    </location>
</feature>
<evidence type="ECO:0000313" key="2">
    <source>
        <dbReference type="EMBL" id="EQB15753.1"/>
    </source>
</evidence>
<dbReference type="AlphaFoldDB" id="T0HUD8"/>
<evidence type="ECO:0000313" key="3">
    <source>
        <dbReference type="Proteomes" id="UP000015531"/>
    </source>
</evidence>
<protein>
    <submittedName>
        <fullName evidence="2">Uncharacterized protein</fullName>
    </submittedName>
</protein>
<accession>T0HUD8</accession>
<keyword evidence="3" id="KW-1185">Reference proteome</keyword>
<gene>
    <name evidence="2" type="ORF">RLDS_10800</name>
</gene>
<dbReference type="Proteomes" id="UP000015531">
    <property type="component" value="Unassembled WGS sequence"/>
</dbReference>
<comment type="caution">
    <text evidence="2">The sequence shown here is derived from an EMBL/GenBank/DDBJ whole genome shotgun (WGS) entry which is preliminary data.</text>
</comment>
<evidence type="ECO:0000256" key="1">
    <source>
        <dbReference type="SAM" id="MobiDB-lite"/>
    </source>
</evidence>
<organism evidence="2 3">
    <name type="scientific">Sphingobium lactosutens DS20</name>
    <dbReference type="NCBI Taxonomy" id="1331060"/>
    <lineage>
        <taxon>Bacteria</taxon>
        <taxon>Pseudomonadati</taxon>
        <taxon>Pseudomonadota</taxon>
        <taxon>Alphaproteobacteria</taxon>
        <taxon>Sphingomonadales</taxon>
        <taxon>Sphingomonadaceae</taxon>
        <taxon>Sphingobium</taxon>
    </lineage>
</organism>
<reference evidence="2 3" key="1">
    <citation type="journal article" date="2013" name="Genome Announc.">
        <title>Draft Genome Sequence of Sphingobium lactosutens Strain DS20T, Isolated from a Hexachlorocyclohexane Dumpsite.</title>
        <authorList>
            <person name="Kumar R."/>
            <person name="Dwivedi V."/>
            <person name="Negi V."/>
            <person name="Khurana J.P."/>
            <person name="Lal R."/>
        </authorList>
    </citation>
    <scope>NUCLEOTIDE SEQUENCE [LARGE SCALE GENOMIC DNA]</scope>
    <source>
        <strain evidence="2 3">DS20</strain>
    </source>
</reference>